<name>A0ABR4C588_9HELO</name>
<dbReference type="PANTHER" id="PTHR35910:SF6">
    <property type="entry name" value="2EXR DOMAIN-CONTAINING PROTEIN"/>
    <property type="match status" value="1"/>
</dbReference>
<dbReference type="Proteomes" id="UP001595075">
    <property type="component" value="Unassembled WGS sequence"/>
</dbReference>
<evidence type="ECO:0000313" key="3">
    <source>
        <dbReference type="Proteomes" id="UP001595075"/>
    </source>
</evidence>
<dbReference type="Pfam" id="PF20150">
    <property type="entry name" value="2EXR"/>
    <property type="match status" value="1"/>
</dbReference>
<feature type="domain" description="2EXR" evidence="1">
    <location>
        <begin position="127"/>
        <end position="226"/>
    </location>
</feature>
<organism evidence="2 3">
    <name type="scientific">Oculimacula yallundae</name>
    <dbReference type="NCBI Taxonomy" id="86028"/>
    <lineage>
        <taxon>Eukaryota</taxon>
        <taxon>Fungi</taxon>
        <taxon>Dikarya</taxon>
        <taxon>Ascomycota</taxon>
        <taxon>Pezizomycotina</taxon>
        <taxon>Leotiomycetes</taxon>
        <taxon>Helotiales</taxon>
        <taxon>Ploettnerulaceae</taxon>
        <taxon>Oculimacula</taxon>
    </lineage>
</organism>
<evidence type="ECO:0000259" key="1">
    <source>
        <dbReference type="Pfam" id="PF20150"/>
    </source>
</evidence>
<dbReference type="EMBL" id="JAZHXI010000014">
    <property type="protein sequence ID" value="KAL2064474.1"/>
    <property type="molecule type" value="Genomic_DNA"/>
</dbReference>
<dbReference type="PANTHER" id="PTHR35910">
    <property type="entry name" value="2EXR DOMAIN-CONTAINING PROTEIN"/>
    <property type="match status" value="1"/>
</dbReference>
<accession>A0ABR4C588</accession>
<sequence>MTLSRKSSPRRKTSQLHILITILDTYAETRSSHSTALLFHFVATTPNYSTIIPHHIADVQLNSPTALAMNQQTAQVNVNAGTLASSSLVPLPSDPKTTGTYSLDLAAELPDLFQLLFLQLGKDLDQFTCFEKPPLELKNMIWRFTFPRGRHANFNYNVGWTFGLDKPDNSKAKGVESHGRLPVALHVNQDSRLETFRHYCVAFRKEEYIEGWKPRPLCFNPILDTVFLTLQQDDRRLTTWVGEIQQISPSLFGLIVTIEIRCLWLPYAMHGARSSEDLSFVGSFKPLLKFSGLKYLKIIRANSKVPKFMPHCDTETEEAEKRMINKMGDLLRFSGVWEFTPTISIESWSELR</sequence>
<keyword evidence="3" id="KW-1185">Reference proteome</keyword>
<protein>
    <recommendedName>
        <fullName evidence="1">2EXR domain-containing protein</fullName>
    </recommendedName>
</protein>
<evidence type="ECO:0000313" key="2">
    <source>
        <dbReference type="EMBL" id="KAL2064474.1"/>
    </source>
</evidence>
<proteinExistence type="predicted"/>
<reference evidence="2 3" key="1">
    <citation type="journal article" date="2024" name="Commun. Biol.">
        <title>Comparative genomic analysis of thermophilic fungi reveals convergent evolutionary adaptations and gene losses.</title>
        <authorList>
            <person name="Steindorff A.S."/>
            <person name="Aguilar-Pontes M.V."/>
            <person name="Robinson A.J."/>
            <person name="Andreopoulos B."/>
            <person name="LaButti K."/>
            <person name="Kuo A."/>
            <person name="Mondo S."/>
            <person name="Riley R."/>
            <person name="Otillar R."/>
            <person name="Haridas S."/>
            <person name="Lipzen A."/>
            <person name="Grimwood J."/>
            <person name="Schmutz J."/>
            <person name="Clum A."/>
            <person name="Reid I.D."/>
            <person name="Moisan M.C."/>
            <person name="Butler G."/>
            <person name="Nguyen T.T.M."/>
            <person name="Dewar K."/>
            <person name="Conant G."/>
            <person name="Drula E."/>
            <person name="Henrissat B."/>
            <person name="Hansel C."/>
            <person name="Singer S."/>
            <person name="Hutchinson M.I."/>
            <person name="de Vries R.P."/>
            <person name="Natvig D.O."/>
            <person name="Powell A.J."/>
            <person name="Tsang A."/>
            <person name="Grigoriev I.V."/>
        </authorList>
    </citation>
    <scope>NUCLEOTIDE SEQUENCE [LARGE SCALE GENOMIC DNA]</scope>
    <source>
        <strain evidence="2 3">CBS 494.80</strain>
    </source>
</reference>
<gene>
    <name evidence="2" type="ORF">VTL71DRAFT_4968</name>
</gene>
<dbReference type="InterPro" id="IPR045518">
    <property type="entry name" value="2EXR"/>
</dbReference>
<comment type="caution">
    <text evidence="2">The sequence shown here is derived from an EMBL/GenBank/DDBJ whole genome shotgun (WGS) entry which is preliminary data.</text>
</comment>